<dbReference type="STRING" id="535712.A4Z71_06795"/>
<proteinExistence type="predicted"/>
<feature type="transmembrane region" description="Helical" evidence="5">
    <location>
        <begin position="253"/>
        <end position="274"/>
    </location>
</feature>
<dbReference type="CDD" id="cd17393">
    <property type="entry name" value="MFS_MosC_like"/>
    <property type="match status" value="1"/>
</dbReference>
<evidence type="ECO:0000256" key="4">
    <source>
        <dbReference type="ARBA" id="ARBA00023136"/>
    </source>
</evidence>
<dbReference type="Gene3D" id="1.20.1250.20">
    <property type="entry name" value="MFS general substrate transporter like domains"/>
    <property type="match status" value="2"/>
</dbReference>
<name>A0A1D9E0P7_9MICO</name>
<evidence type="ECO:0000256" key="2">
    <source>
        <dbReference type="ARBA" id="ARBA00022692"/>
    </source>
</evidence>
<feature type="transmembrane region" description="Helical" evidence="5">
    <location>
        <begin position="215"/>
        <end position="233"/>
    </location>
</feature>
<feature type="transmembrane region" description="Helical" evidence="5">
    <location>
        <begin position="370"/>
        <end position="391"/>
    </location>
</feature>
<evidence type="ECO:0000256" key="1">
    <source>
        <dbReference type="ARBA" id="ARBA00004651"/>
    </source>
</evidence>
<feature type="domain" description="Major facilitator superfamily (MFS) profile" evidence="6">
    <location>
        <begin position="219"/>
        <end position="399"/>
    </location>
</feature>
<dbReference type="SUPFAM" id="SSF103473">
    <property type="entry name" value="MFS general substrate transporter"/>
    <property type="match status" value="1"/>
</dbReference>
<dbReference type="GO" id="GO:0022857">
    <property type="term" value="F:transmembrane transporter activity"/>
    <property type="evidence" value="ECO:0007669"/>
    <property type="project" value="InterPro"/>
</dbReference>
<feature type="transmembrane region" description="Helical" evidence="5">
    <location>
        <begin position="172"/>
        <end position="191"/>
    </location>
</feature>
<dbReference type="Proteomes" id="UP000243784">
    <property type="component" value="Chromosome"/>
</dbReference>
<evidence type="ECO:0000313" key="8">
    <source>
        <dbReference type="Proteomes" id="UP000243784"/>
    </source>
</evidence>
<feature type="transmembrane region" description="Helical" evidence="5">
    <location>
        <begin position="107"/>
        <end position="128"/>
    </location>
</feature>
<keyword evidence="8" id="KW-1185">Reference proteome</keyword>
<dbReference type="OrthoDB" id="9809599at2"/>
<organism evidence="7 8">
    <name type="scientific">Candidatus Rhodoluna planktonica</name>
    <dbReference type="NCBI Taxonomy" id="535712"/>
    <lineage>
        <taxon>Bacteria</taxon>
        <taxon>Bacillati</taxon>
        <taxon>Actinomycetota</taxon>
        <taxon>Actinomycetes</taxon>
        <taxon>Micrococcales</taxon>
        <taxon>Microbacteriaceae</taxon>
        <taxon>Luna cluster</taxon>
        <taxon>Luna-1 subcluster</taxon>
        <taxon>Rhodoluna</taxon>
    </lineage>
</organism>
<dbReference type="RefSeq" id="WP_070955135.1">
    <property type="nucleotide sequence ID" value="NZ_CP015208.1"/>
</dbReference>
<dbReference type="KEGG" id="rpla:A4Z71_06795"/>
<evidence type="ECO:0000259" key="6">
    <source>
        <dbReference type="PROSITE" id="PS50850"/>
    </source>
</evidence>
<feature type="transmembrane region" description="Helical" evidence="5">
    <location>
        <begin position="309"/>
        <end position="331"/>
    </location>
</feature>
<sequence>MTDEKIAAMPVAQVDSWHRTILMFFAILGMVTTSLTVRLPLVKELLEVSTSHLGIIIFVGAIGAVIALNISGRVIERIGTRPAILAGLIAMAFGVTVQASFAIAGNWVGYMIAGALTAASYGFADVAINVDGTAIERRKQKSLMPRMHAAYSLGALSGAGIGTVAAAAEFSLLAQIAILAAFHLGVVALRFKTIPAGIGQEVAHEESVKVERHHWLTPAVWFLSISILAITIGEGSAIDWLALGVVEGYNESAANAGIAFTIFNLSMTLTRFFGGNLADRFGKARTIQALVATGVLGILMIIFGAPNVWFAWIGAALWAAGVALGFPLLLSAAGEAEHPAKRVSFVAAWGYGAFLAGPALLGFLGEAWGILNMYFVVAGLLATAFIFSSAAGNKRATKN</sequence>
<dbReference type="GO" id="GO:0005886">
    <property type="term" value="C:plasma membrane"/>
    <property type="evidence" value="ECO:0007669"/>
    <property type="project" value="UniProtKB-SubCell"/>
</dbReference>
<protein>
    <recommendedName>
        <fullName evidence="6">Major facilitator superfamily (MFS) profile domain-containing protein</fullName>
    </recommendedName>
</protein>
<dbReference type="InterPro" id="IPR020846">
    <property type="entry name" value="MFS_dom"/>
</dbReference>
<dbReference type="PANTHER" id="PTHR23514">
    <property type="entry name" value="BYPASS OF STOP CODON PROTEIN 6"/>
    <property type="match status" value="1"/>
</dbReference>
<keyword evidence="2 5" id="KW-0812">Transmembrane</keyword>
<dbReference type="InterPro" id="IPR051788">
    <property type="entry name" value="MFS_Transporter"/>
</dbReference>
<dbReference type="PANTHER" id="PTHR23514:SF13">
    <property type="entry name" value="INNER MEMBRANE PROTEIN YBJJ"/>
    <property type="match status" value="1"/>
</dbReference>
<accession>A0A1D9E0P7</accession>
<keyword evidence="4 5" id="KW-0472">Membrane</keyword>
<comment type="subcellular location">
    <subcellularLocation>
        <location evidence="1">Cell membrane</location>
        <topology evidence="1">Multi-pass membrane protein</topology>
    </subcellularLocation>
</comment>
<evidence type="ECO:0000256" key="3">
    <source>
        <dbReference type="ARBA" id="ARBA00022989"/>
    </source>
</evidence>
<feature type="transmembrane region" description="Helical" evidence="5">
    <location>
        <begin position="83"/>
        <end position="101"/>
    </location>
</feature>
<dbReference type="Pfam" id="PF07690">
    <property type="entry name" value="MFS_1"/>
    <property type="match status" value="1"/>
</dbReference>
<dbReference type="InterPro" id="IPR036259">
    <property type="entry name" value="MFS_trans_sf"/>
</dbReference>
<gene>
    <name evidence="7" type="ORF">A4Z71_06795</name>
</gene>
<feature type="transmembrane region" description="Helical" evidence="5">
    <location>
        <begin position="286"/>
        <end position="303"/>
    </location>
</feature>
<dbReference type="AlphaFoldDB" id="A0A1D9E0P7"/>
<keyword evidence="3 5" id="KW-1133">Transmembrane helix</keyword>
<evidence type="ECO:0000256" key="5">
    <source>
        <dbReference type="SAM" id="Phobius"/>
    </source>
</evidence>
<dbReference type="InterPro" id="IPR011701">
    <property type="entry name" value="MFS"/>
</dbReference>
<feature type="transmembrane region" description="Helical" evidence="5">
    <location>
        <begin position="21"/>
        <end position="41"/>
    </location>
</feature>
<feature type="transmembrane region" description="Helical" evidence="5">
    <location>
        <begin position="149"/>
        <end position="166"/>
    </location>
</feature>
<dbReference type="EMBL" id="CP015208">
    <property type="protein sequence ID" value="AOY56637.1"/>
    <property type="molecule type" value="Genomic_DNA"/>
</dbReference>
<feature type="transmembrane region" description="Helical" evidence="5">
    <location>
        <begin position="343"/>
        <end position="364"/>
    </location>
</feature>
<feature type="transmembrane region" description="Helical" evidence="5">
    <location>
        <begin position="53"/>
        <end position="71"/>
    </location>
</feature>
<dbReference type="PROSITE" id="PS50850">
    <property type="entry name" value="MFS"/>
    <property type="match status" value="1"/>
</dbReference>
<evidence type="ECO:0000313" key="7">
    <source>
        <dbReference type="EMBL" id="AOY56637.1"/>
    </source>
</evidence>
<reference evidence="7 8" key="1">
    <citation type="journal article" date="2016" name="Biochim. Biophys. Acta">
        <title>Photochemical characterization of actinorhodopsin and its functional existence in the natural host.</title>
        <authorList>
            <person name="Nakamura S."/>
            <person name="Kikukawa T."/>
            <person name="Tamogami J."/>
            <person name="Kamiya M."/>
            <person name="Aizawa T."/>
            <person name="Hahn M.W."/>
            <person name="Ihara K."/>
            <person name="Kamo N."/>
            <person name="Demura M."/>
        </authorList>
    </citation>
    <scope>NUCLEOTIDE SEQUENCE [LARGE SCALE GENOMIC DNA]</scope>
    <source>
        <strain evidence="7 8">MWH-Dar1</strain>
    </source>
</reference>